<evidence type="ECO:0000313" key="2">
    <source>
        <dbReference type="EMBL" id="ETX12938.1"/>
    </source>
</evidence>
<dbReference type="EMBL" id="JALZ01000044">
    <property type="protein sequence ID" value="ETX12938.1"/>
    <property type="molecule type" value="Genomic_DNA"/>
</dbReference>
<sequence>MLAPTGHRLPDFIIGGAPKCGTTSLHFILAQSREVGLPEDEVHFFDADDPIAHPDFLFDEAGKLNWYDPRPGNPEGLDWYASRFAELAGTRVVGEDSTVYLQSEVAAKRIHETLPDVRLIFMLRDPVARAYSQYWHLVTRGRASCRFETALTRHPSIILGSTYAPHLRRYLEMFGPERVMVGLFEDFLADRQGVVDRAARFIDITPFTVAEDKAWFNRTYYPSRPIVQYAINTVSSQIVRHQYRNHFGARHGGAERLRNKIHYYWFRYIHPLVLTSPKKPPMCPKTRAYLEQHLSARNQGLSELLGRDLSTVWPGFSA</sequence>
<dbReference type="PANTHER" id="PTHR10605:SF56">
    <property type="entry name" value="BIFUNCTIONAL HEPARAN SULFATE N-DEACETYLASE_N-SULFOTRANSFERASE"/>
    <property type="match status" value="1"/>
</dbReference>
<dbReference type="OrthoDB" id="981508at2"/>
<dbReference type="Pfam" id="PF13469">
    <property type="entry name" value="Sulfotransfer_3"/>
    <property type="match status" value="1"/>
</dbReference>
<dbReference type="STRING" id="1449350.OCH239_15270"/>
<organism evidence="2 3">
    <name type="scientific">Roseivivax halodurans JCM 10272</name>
    <dbReference type="NCBI Taxonomy" id="1449350"/>
    <lineage>
        <taxon>Bacteria</taxon>
        <taxon>Pseudomonadati</taxon>
        <taxon>Pseudomonadota</taxon>
        <taxon>Alphaproteobacteria</taxon>
        <taxon>Rhodobacterales</taxon>
        <taxon>Roseobacteraceae</taxon>
        <taxon>Roseivivax</taxon>
    </lineage>
</organism>
<dbReference type="PANTHER" id="PTHR10605">
    <property type="entry name" value="HEPARAN SULFATE SULFOTRANSFERASE"/>
    <property type="match status" value="1"/>
</dbReference>
<dbReference type="Proteomes" id="UP000022447">
    <property type="component" value="Unassembled WGS sequence"/>
</dbReference>
<evidence type="ECO:0000313" key="3">
    <source>
        <dbReference type="Proteomes" id="UP000022447"/>
    </source>
</evidence>
<dbReference type="InterPro" id="IPR027417">
    <property type="entry name" value="P-loop_NTPase"/>
</dbReference>
<dbReference type="GO" id="GO:0008146">
    <property type="term" value="F:sulfotransferase activity"/>
    <property type="evidence" value="ECO:0007669"/>
    <property type="project" value="InterPro"/>
</dbReference>
<keyword evidence="1" id="KW-0808">Transferase</keyword>
<name>X7ECV6_9RHOB</name>
<dbReference type="SUPFAM" id="SSF52540">
    <property type="entry name" value="P-loop containing nucleoside triphosphate hydrolases"/>
    <property type="match status" value="1"/>
</dbReference>
<gene>
    <name evidence="2" type="ORF">OCH239_15270</name>
</gene>
<evidence type="ECO:0008006" key="4">
    <source>
        <dbReference type="Google" id="ProtNLM"/>
    </source>
</evidence>
<comment type="caution">
    <text evidence="2">The sequence shown here is derived from an EMBL/GenBank/DDBJ whole genome shotgun (WGS) entry which is preliminary data.</text>
</comment>
<dbReference type="InterPro" id="IPR037359">
    <property type="entry name" value="NST/OST"/>
</dbReference>
<dbReference type="Gene3D" id="3.40.50.300">
    <property type="entry name" value="P-loop containing nucleotide triphosphate hydrolases"/>
    <property type="match status" value="1"/>
</dbReference>
<keyword evidence="3" id="KW-1185">Reference proteome</keyword>
<dbReference type="eggNOG" id="COG4424">
    <property type="taxonomic scope" value="Bacteria"/>
</dbReference>
<dbReference type="AlphaFoldDB" id="X7ECV6"/>
<protein>
    <recommendedName>
        <fullName evidence="4">Sulfotransferase</fullName>
    </recommendedName>
</protein>
<evidence type="ECO:0000256" key="1">
    <source>
        <dbReference type="ARBA" id="ARBA00022679"/>
    </source>
</evidence>
<reference evidence="2 3" key="1">
    <citation type="submission" date="2014-01" db="EMBL/GenBank/DDBJ databases">
        <title>Roseivivax halodurans JCM 10272 Genome Sequencing.</title>
        <authorList>
            <person name="Lai Q."/>
            <person name="Li G."/>
            <person name="Shao Z."/>
        </authorList>
    </citation>
    <scope>NUCLEOTIDE SEQUENCE [LARGE SCALE GENOMIC DNA]</scope>
    <source>
        <strain evidence="2 3">JCM 10272</strain>
    </source>
</reference>
<accession>X7ECV6</accession>
<proteinExistence type="predicted"/>